<dbReference type="Proteomes" id="UP000501926">
    <property type="component" value="Chromosome"/>
</dbReference>
<protein>
    <submittedName>
        <fullName evidence="1">Uncharacterized protein</fullName>
    </submittedName>
</protein>
<accession>A0A6G7GVF8</accession>
<sequence>MLWLHRASPSATPDKILYKLGFYLKSGKQSTVNLEYQIIRVRFPF</sequence>
<name>A0A6G7GVF8_KUEST</name>
<dbReference type="EMBL" id="CP049055">
    <property type="protein sequence ID" value="QII13303.1"/>
    <property type="molecule type" value="Genomic_DNA"/>
</dbReference>
<proteinExistence type="predicted"/>
<evidence type="ECO:0000313" key="1">
    <source>
        <dbReference type="EMBL" id="QII13303.1"/>
    </source>
</evidence>
<dbReference type="AlphaFoldDB" id="A0A6G7GVF8"/>
<gene>
    <name evidence="1" type="ORF">KsCSTR_39250</name>
</gene>
<reference evidence="1 2" key="1">
    <citation type="submission" date="2020-02" db="EMBL/GenBank/DDBJ databases">
        <title>Newly sequenced genome of strain CSTR1 showed variability in Candidatus Kuenenia stuttgartiensis genomes.</title>
        <authorList>
            <person name="Ding C."/>
            <person name="Adrian L."/>
        </authorList>
    </citation>
    <scope>NUCLEOTIDE SEQUENCE [LARGE SCALE GENOMIC DNA]</scope>
    <source>
        <strain evidence="1 2">CSTR1</strain>
    </source>
</reference>
<evidence type="ECO:0000313" key="2">
    <source>
        <dbReference type="Proteomes" id="UP000501926"/>
    </source>
</evidence>
<organism evidence="1 2">
    <name type="scientific">Kuenenia stuttgartiensis</name>
    <dbReference type="NCBI Taxonomy" id="174633"/>
    <lineage>
        <taxon>Bacteria</taxon>
        <taxon>Pseudomonadati</taxon>
        <taxon>Planctomycetota</taxon>
        <taxon>Candidatus Brocadiia</taxon>
        <taxon>Candidatus Brocadiales</taxon>
        <taxon>Candidatus Brocadiaceae</taxon>
        <taxon>Candidatus Kuenenia</taxon>
    </lineage>
</organism>